<proteinExistence type="predicted"/>
<evidence type="ECO:0000313" key="1">
    <source>
        <dbReference type="EMBL" id="CAJ0588636.1"/>
    </source>
</evidence>
<evidence type="ECO:0000313" key="2">
    <source>
        <dbReference type="Proteomes" id="UP001176961"/>
    </source>
</evidence>
<reference evidence="1" key="1">
    <citation type="submission" date="2023-07" db="EMBL/GenBank/DDBJ databases">
        <authorList>
            <consortium name="CYATHOMIX"/>
        </authorList>
    </citation>
    <scope>NUCLEOTIDE SEQUENCE</scope>
    <source>
        <strain evidence="1">N/A</strain>
    </source>
</reference>
<dbReference type="EMBL" id="CATQJL010000001">
    <property type="protein sequence ID" value="CAJ0588636.1"/>
    <property type="molecule type" value="Genomic_DNA"/>
</dbReference>
<name>A0AA36GHJ3_CYLNA</name>
<keyword evidence="2" id="KW-1185">Reference proteome</keyword>
<organism evidence="1 2">
    <name type="scientific">Cylicocyclus nassatus</name>
    <name type="common">Nematode worm</name>
    <dbReference type="NCBI Taxonomy" id="53992"/>
    <lineage>
        <taxon>Eukaryota</taxon>
        <taxon>Metazoa</taxon>
        <taxon>Ecdysozoa</taxon>
        <taxon>Nematoda</taxon>
        <taxon>Chromadorea</taxon>
        <taxon>Rhabditida</taxon>
        <taxon>Rhabditina</taxon>
        <taxon>Rhabditomorpha</taxon>
        <taxon>Strongyloidea</taxon>
        <taxon>Strongylidae</taxon>
        <taxon>Cylicocyclus</taxon>
    </lineage>
</organism>
<protein>
    <submittedName>
        <fullName evidence="1">Uncharacterized protein</fullName>
    </submittedName>
</protein>
<accession>A0AA36GHJ3</accession>
<gene>
    <name evidence="1" type="ORF">CYNAS_LOCUS619</name>
</gene>
<dbReference type="AlphaFoldDB" id="A0AA36GHJ3"/>
<sequence length="210" mass="24260">MYPNHARPYVPMPPPMSTTMDRTVKQILKCMEENYESTAVRLVRGDFVEYPYSSFSERRSRLADMQRNFPRNHNPVVDHSNALRDYNDAQKVLSVIKAIVEIYIPPYSQPGRNNNSWLGAGADKAVNLGDVYRQVENADSRKGKIICNFVTALLIQSYNPEKWNKLYVRVQPGPCYIVDYELIARFLVEVDLRNNNRLQNTYSGNVTECM</sequence>
<comment type="caution">
    <text evidence="1">The sequence shown here is derived from an EMBL/GenBank/DDBJ whole genome shotgun (WGS) entry which is preliminary data.</text>
</comment>
<dbReference type="Proteomes" id="UP001176961">
    <property type="component" value="Unassembled WGS sequence"/>
</dbReference>